<dbReference type="EMBL" id="CADCXU010028959">
    <property type="protein sequence ID" value="CAB0015375.1"/>
    <property type="molecule type" value="Genomic_DNA"/>
</dbReference>
<protein>
    <submittedName>
        <fullName evidence="1">Uncharacterized protein</fullName>
    </submittedName>
</protein>
<reference evidence="1 2" key="1">
    <citation type="submission" date="2020-02" db="EMBL/GenBank/DDBJ databases">
        <authorList>
            <person name="Ferguson B K."/>
        </authorList>
    </citation>
    <scope>NUCLEOTIDE SEQUENCE [LARGE SCALE GENOMIC DNA]</scope>
</reference>
<accession>A0A6H5HGK5</accession>
<organism evidence="1 2">
    <name type="scientific">Nesidiocoris tenuis</name>
    <dbReference type="NCBI Taxonomy" id="355587"/>
    <lineage>
        <taxon>Eukaryota</taxon>
        <taxon>Metazoa</taxon>
        <taxon>Ecdysozoa</taxon>
        <taxon>Arthropoda</taxon>
        <taxon>Hexapoda</taxon>
        <taxon>Insecta</taxon>
        <taxon>Pterygota</taxon>
        <taxon>Neoptera</taxon>
        <taxon>Paraneoptera</taxon>
        <taxon>Hemiptera</taxon>
        <taxon>Heteroptera</taxon>
        <taxon>Panheteroptera</taxon>
        <taxon>Cimicomorpha</taxon>
        <taxon>Miridae</taxon>
        <taxon>Dicyphina</taxon>
        <taxon>Nesidiocoris</taxon>
    </lineage>
</organism>
<gene>
    <name evidence="1" type="ORF">NTEN_LOCUS19715</name>
</gene>
<sequence>GSIRCPPVTHLARLPASASPLCTGCPETGPAAIAAARRLLRWPMSRVGQSCESAPRLILLPPPGAQVGSSGRSRDEIVGLQNYLIMSTGHIMKPQASCHQKT</sequence>
<keyword evidence="2" id="KW-1185">Reference proteome</keyword>
<proteinExistence type="predicted"/>
<dbReference type="Proteomes" id="UP000479000">
    <property type="component" value="Unassembled WGS sequence"/>
</dbReference>
<name>A0A6H5HGK5_9HEMI</name>
<evidence type="ECO:0000313" key="1">
    <source>
        <dbReference type="EMBL" id="CAB0015375.1"/>
    </source>
</evidence>
<feature type="non-terminal residue" evidence="1">
    <location>
        <position position="1"/>
    </location>
</feature>
<evidence type="ECO:0000313" key="2">
    <source>
        <dbReference type="Proteomes" id="UP000479000"/>
    </source>
</evidence>
<dbReference type="AlphaFoldDB" id="A0A6H5HGK5"/>